<dbReference type="GeneID" id="17279793"/>
<proteinExistence type="predicted"/>
<evidence type="ECO:0000313" key="2">
    <source>
        <dbReference type="EnsemblProtists" id="EOD34517"/>
    </source>
</evidence>
<feature type="region of interest" description="Disordered" evidence="1">
    <location>
        <begin position="302"/>
        <end position="339"/>
    </location>
</feature>
<feature type="region of interest" description="Disordered" evidence="1">
    <location>
        <begin position="391"/>
        <end position="444"/>
    </location>
</feature>
<accession>A0A0D3KFI2</accession>
<evidence type="ECO:0000313" key="3">
    <source>
        <dbReference type="Proteomes" id="UP000013827"/>
    </source>
</evidence>
<dbReference type="KEGG" id="ehx:EMIHUDRAFT_441236"/>
<feature type="compositionally biased region" description="Low complexity" evidence="1">
    <location>
        <begin position="488"/>
        <end position="499"/>
    </location>
</feature>
<sequence>MMLSSLQSAWPGNWISRAFFTSTATRRSSARVCSVTTFCLLHSAITMMAVSGAPVPVSEDAGARLAERRILSAETAKAVEDAQAVAGTANAELLDTTIILVDKASAAAVANTQMTLAQASADLAATAAAFTPLDPSPPPPAAPPAPHLYGRSLGVAANLAAAKTEASAGEAAGLADEANAEAWTALEAQLDAGSAAFDADATLAGAKMDDLYDEWFVSLPPSPPSWLSEWGLPDPFGRRRLSTQKTAEAAAAADAAAQLANDHAYDASWELSAAISSAAHANGQAVSSAIASAAADAIDAWSAADPAPPPPPPWTMWPPPTPPAFARRELSSATADAAAAMDAQSSQAFERADVANARLGDAWARWFGANTAATLANMAATASAATDAVAADLLPPSPPAPPPLPPPPPSPPPPPPPSPPFAGESSSLGESSPGGWGAEPAATASAAAEEELRVDVTDGRAYTKADFISFYGGTAEWERSPVFRPLPAAGGAAEGGHAVADAEEEETTASSLKSHLHHLSKGDLAGVVAEAQRQQEADPTGSKVVDKFDAKMSKYDPTGGMVHDGATAYKDIAADLFG</sequence>
<dbReference type="HOGENOM" id="CLU_472105_0_0_1"/>
<feature type="compositionally biased region" description="Pro residues" evidence="1">
    <location>
        <begin position="306"/>
        <end position="323"/>
    </location>
</feature>
<dbReference type="AlphaFoldDB" id="A0A0D3KFI2"/>
<dbReference type="RefSeq" id="XP_005786946.1">
    <property type="nucleotide sequence ID" value="XM_005786889.1"/>
</dbReference>
<dbReference type="GO" id="GO:0030041">
    <property type="term" value="P:actin filament polymerization"/>
    <property type="evidence" value="ECO:0007669"/>
    <property type="project" value="TreeGrafter"/>
</dbReference>
<dbReference type="EnsemblProtists" id="EOD34517">
    <property type="protein sequence ID" value="EOD34517"/>
    <property type="gene ID" value="EMIHUDRAFT_441236"/>
</dbReference>
<evidence type="ECO:0000256" key="1">
    <source>
        <dbReference type="SAM" id="MobiDB-lite"/>
    </source>
</evidence>
<reference evidence="3" key="1">
    <citation type="journal article" date="2013" name="Nature">
        <title>Pan genome of the phytoplankton Emiliania underpins its global distribution.</title>
        <authorList>
            <person name="Read B.A."/>
            <person name="Kegel J."/>
            <person name="Klute M.J."/>
            <person name="Kuo A."/>
            <person name="Lefebvre S.C."/>
            <person name="Maumus F."/>
            <person name="Mayer C."/>
            <person name="Miller J."/>
            <person name="Monier A."/>
            <person name="Salamov A."/>
            <person name="Young J."/>
            <person name="Aguilar M."/>
            <person name="Claverie J.M."/>
            <person name="Frickenhaus S."/>
            <person name="Gonzalez K."/>
            <person name="Herman E.K."/>
            <person name="Lin Y.C."/>
            <person name="Napier J."/>
            <person name="Ogata H."/>
            <person name="Sarno A.F."/>
            <person name="Shmutz J."/>
            <person name="Schroeder D."/>
            <person name="de Vargas C."/>
            <person name="Verret F."/>
            <person name="von Dassow P."/>
            <person name="Valentin K."/>
            <person name="Van de Peer Y."/>
            <person name="Wheeler G."/>
            <person name="Dacks J.B."/>
            <person name="Delwiche C.F."/>
            <person name="Dyhrman S.T."/>
            <person name="Glockner G."/>
            <person name="John U."/>
            <person name="Richards T."/>
            <person name="Worden A.Z."/>
            <person name="Zhang X."/>
            <person name="Grigoriev I.V."/>
            <person name="Allen A.E."/>
            <person name="Bidle K."/>
            <person name="Borodovsky M."/>
            <person name="Bowler C."/>
            <person name="Brownlee C."/>
            <person name="Cock J.M."/>
            <person name="Elias M."/>
            <person name="Gladyshev V.N."/>
            <person name="Groth M."/>
            <person name="Guda C."/>
            <person name="Hadaegh A."/>
            <person name="Iglesias-Rodriguez M.D."/>
            <person name="Jenkins J."/>
            <person name="Jones B.M."/>
            <person name="Lawson T."/>
            <person name="Leese F."/>
            <person name="Lindquist E."/>
            <person name="Lobanov A."/>
            <person name="Lomsadze A."/>
            <person name="Malik S.B."/>
            <person name="Marsh M.E."/>
            <person name="Mackinder L."/>
            <person name="Mock T."/>
            <person name="Mueller-Roeber B."/>
            <person name="Pagarete A."/>
            <person name="Parker M."/>
            <person name="Probert I."/>
            <person name="Quesneville H."/>
            <person name="Raines C."/>
            <person name="Rensing S.A."/>
            <person name="Riano-Pachon D.M."/>
            <person name="Richier S."/>
            <person name="Rokitta S."/>
            <person name="Shiraiwa Y."/>
            <person name="Soanes D.M."/>
            <person name="van der Giezen M."/>
            <person name="Wahlund T.M."/>
            <person name="Williams B."/>
            <person name="Wilson W."/>
            <person name="Wolfe G."/>
            <person name="Wurch L.L."/>
        </authorList>
    </citation>
    <scope>NUCLEOTIDE SEQUENCE</scope>
</reference>
<feature type="compositionally biased region" description="Pro residues" evidence="1">
    <location>
        <begin position="395"/>
        <end position="420"/>
    </location>
</feature>
<organism evidence="2 3">
    <name type="scientific">Emiliania huxleyi (strain CCMP1516)</name>
    <dbReference type="NCBI Taxonomy" id="280463"/>
    <lineage>
        <taxon>Eukaryota</taxon>
        <taxon>Haptista</taxon>
        <taxon>Haptophyta</taxon>
        <taxon>Prymnesiophyceae</taxon>
        <taxon>Isochrysidales</taxon>
        <taxon>Noelaerhabdaceae</taxon>
        <taxon>Emiliania</taxon>
    </lineage>
</organism>
<keyword evidence="3" id="KW-1185">Reference proteome</keyword>
<dbReference type="PaxDb" id="2903-EOD34517"/>
<dbReference type="Proteomes" id="UP000013827">
    <property type="component" value="Unassembled WGS sequence"/>
</dbReference>
<name>A0A0D3KFI2_EMIH1</name>
<dbReference type="PANTHER" id="PTHR45691:SF6">
    <property type="entry name" value="PROTEIN DIAPHANOUS"/>
    <property type="match status" value="1"/>
</dbReference>
<protein>
    <submittedName>
        <fullName evidence="2">Uncharacterized protein</fullName>
    </submittedName>
</protein>
<dbReference type="GO" id="GO:0005884">
    <property type="term" value="C:actin filament"/>
    <property type="evidence" value="ECO:0007669"/>
    <property type="project" value="TreeGrafter"/>
</dbReference>
<feature type="region of interest" description="Disordered" evidence="1">
    <location>
        <begin position="488"/>
        <end position="545"/>
    </location>
</feature>
<dbReference type="InterPro" id="IPR051412">
    <property type="entry name" value="Formin_Homology_Diaphanous_sf"/>
</dbReference>
<reference evidence="2" key="2">
    <citation type="submission" date="2024-10" db="UniProtKB">
        <authorList>
            <consortium name="EnsemblProtists"/>
        </authorList>
    </citation>
    <scope>IDENTIFICATION</scope>
</reference>
<dbReference type="PANTHER" id="PTHR45691">
    <property type="entry name" value="PROTEIN DIAPHANOUS"/>
    <property type="match status" value="1"/>
</dbReference>